<comment type="caution">
    <text evidence="2">The sequence shown here is derived from an EMBL/GenBank/DDBJ whole genome shotgun (WGS) entry which is preliminary data.</text>
</comment>
<evidence type="ECO:0000313" key="2">
    <source>
        <dbReference type="EMBL" id="MEF2110926.1"/>
    </source>
</evidence>
<dbReference type="RefSeq" id="WP_216247589.1">
    <property type="nucleotide sequence ID" value="NZ_JAZHFS010000001.1"/>
</dbReference>
<keyword evidence="3" id="KW-1185">Reference proteome</keyword>
<dbReference type="EMBL" id="JAZHFS010000001">
    <property type="protein sequence ID" value="MEF2110926.1"/>
    <property type="molecule type" value="Genomic_DNA"/>
</dbReference>
<keyword evidence="1" id="KW-0812">Transmembrane</keyword>
<feature type="transmembrane region" description="Helical" evidence="1">
    <location>
        <begin position="48"/>
        <end position="67"/>
    </location>
</feature>
<evidence type="ECO:0000313" key="3">
    <source>
        <dbReference type="Proteomes" id="UP001498469"/>
    </source>
</evidence>
<name>A0ABU7UI50_9CLOT</name>
<keyword evidence="1" id="KW-1133">Transmembrane helix</keyword>
<sequence length="93" mass="10587">MNNITTLVDGIKNVGADGWNSLKTIATFLNYMIHPSLVVKLLWNYTQIYSFWVCLFIAMFSIIFYGLGFKKFIKYVPGSIAVYTLIKMIGSAF</sequence>
<organism evidence="2 3">
    <name type="scientific">Clostridium frigoriphilum</name>
    <dbReference type="NCBI Taxonomy" id="443253"/>
    <lineage>
        <taxon>Bacteria</taxon>
        <taxon>Bacillati</taxon>
        <taxon>Bacillota</taxon>
        <taxon>Clostridia</taxon>
        <taxon>Eubacteriales</taxon>
        <taxon>Clostridiaceae</taxon>
        <taxon>Clostridium</taxon>
    </lineage>
</organism>
<accession>A0ABU7UI50</accession>
<evidence type="ECO:0000256" key="1">
    <source>
        <dbReference type="SAM" id="Phobius"/>
    </source>
</evidence>
<keyword evidence="1" id="KW-0472">Membrane</keyword>
<gene>
    <name evidence="2" type="ORF">SJI18_01230</name>
</gene>
<protein>
    <submittedName>
        <fullName evidence="2">Uncharacterized protein</fullName>
    </submittedName>
</protein>
<proteinExistence type="predicted"/>
<dbReference type="Proteomes" id="UP001498469">
    <property type="component" value="Unassembled WGS sequence"/>
</dbReference>
<reference evidence="2 3" key="1">
    <citation type="submission" date="2023-11" db="EMBL/GenBank/DDBJ databases">
        <title>Draft genome sequence of a psychrophilic Clostridium strain from permafrost water brine.</title>
        <authorList>
            <person name="Shcherbakova V.A."/>
            <person name="Trubitsyn V.E."/>
            <person name="Zakharyuk A.G."/>
        </authorList>
    </citation>
    <scope>NUCLEOTIDE SEQUENCE [LARGE SCALE GENOMIC DNA]</scope>
    <source>
        <strain evidence="2 3">14F</strain>
    </source>
</reference>